<dbReference type="EMBL" id="CM055097">
    <property type="protein sequence ID" value="KAJ7552913.1"/>
    <property type="molecule type" value="Genomic_DNA"/>
</dbReference>
<organism evidence="1 2">
    <name type="scientific">Diphasiastrum complanatum</name>
    <name type="common">Issler's clubmoss</name>
    <name type="synonym">Lycopodium complanatum</name>
    <dbReference type="NCBI Taxonomy" id="34168"/>
    <lineage>
        <taxon>Eukaryota</taxon>
        <taxon>Viridiplantae</taxon>
        <taxon>Streptophyta</taxon>
        <taxon>Embryophyta</taxon>
        <taxon>Tracheophyta</taxon>
        <taxon>Lycopodiopsida</taxon>
        <taxon>Lycopodiales</taxon>
        <taxon>Lycopodiaceae</taxon>
        <taxon>Lycopodioideae</taxon>
        <taxon>Diphasiastrum</taxon>
    </lineage>
</organism>
<proteinExistence type="predicted"/>
<name>A0ACC2DF04_DIPCM</name>
<sequence>MAMEQFPNYVYPRPPTEIEVAEEDIPSTSVISYTRGYPLPSPSQYGSSSSPKEGQEPTLYKKVIYIPDVQLNQNVAADQKKSDWKQRSKRPLSDVMICEQSHEHEQPFQSHLSTLPTNKMKENGGERKQPSSTAWNVFRDLSYRLLELLHFYRKQWTHGLHGRMVFVAHLIFWASFLPAMIFGTWLQKKTNGNIGTAEVLFSSSICGIIFVLLGSQPVMIMGVSAPSLMFVVAVAETAHRLSLEFLPWMGCIGIWASLFLVILAVTNSSKIACLHLTLFSWEVVRMFAAMIFLWNGIQEILGFFSHKIPMDGSILSLWLATCTFVLGMFLSGAREWHCFDRQTREVIHNYGAAFTFLLFTGLSYLPRLEQVRLPRVQMGEVLHHTDNLRTFGTIVKLEHLPIWAVLLALIPGSLLAIMMFVDHNATAMLVEVEGESKSQKCTSKSWDLFILAGLTCLCSILGIPTCYGLYRQTMKHKHALTGRQNYSDEEIEMDLKGVFEVQRVSGIAASLLSVLPLLPGVLLLVEKVPKSLFAGFFILMSFSCLKDLQSTRRMRMFFMDSVQQPLKKVRLYTSIQLSCAVLVFVVSKTPAALLFPLFILATIWSRHYVLQQFFVKRNMVVLDQKLSSCDFRDIATVKTNHFLQHNAFQGGAFGSLEGSTVKENRSSGSSPSLESPSILSTANNRRLKERYHRRNKRKRQTSLEAPWGLLIKAEEATISLPRERERQCNQVVPVSLQTELPTTTIPQQRFSFSKELASQLNETDKPRLSTKTKKLVALKDSIEIHSNVLYDPCWGNEPQVLSVSVRKKAATFERRRVSCRQYADQCKSWNPRGLYTELYQPEAFDSSEENDQYYVSKVGKLRQGASTTGEGRSNKKLKLMQHEFVQSPTNDATEFAPKLAAVCNGITLLSLSSQGNRLIPRQHSMSGICNSTKKLQSRSMAMIDEDIVSQPLQYSSKNSSKAHTPRHQRKRQTNSLIAA</sequence>
<reference evidence="2" key="1">
    <citation type="journal article" date="2024" name="Proc. Natl. Acad. Sci. U.S.A.">
        <title>Extraordinary preservation of gene collinearity over three hundred million years revealed in homosporous lycophytes.</title>
        <authorList>
            <person name="Li C."/>
            <person name="Wickell D."/>
            <person name="Kuo L.Y."/>
            <person name="Chen X."/>
            <person name="Nie B."/>
            <person name="Liao X."/>
            <person name="Peng D."/>
            <person name="Ji J."/>
            <person name="Jenkins J."/>
            <person name="Williams M."/>
            <person name="Shu S."/>
            <person name="Plott C."/>
            <person name="Barry K."/>
            <person name="Rajasekar S."/>
            <person name="Grimwood J."/>
            <person name="Han X."/>
            <person name="Sun S."/>
            <person name="Hou Z."/>
            <person name="He W."/>
            <person name="Dai G."/>
            <person name="Sun C."/>
            <person name="Schmutz J."/>
            <person name="Leebens-Mack J.H."/>
            <person name="Li F.W."/>
            <person name="Wang L."/>
        </authorList>
    </citation>
    <scope>NUCLEOTIDE SEQUENCE [LARGE SCALE GENOMIC DNA]</scope>
    <source>
        <strain evidence="2">cv. PW_Plant_1</strain>
    </source>
</reference>
<evidence type="ECO:0000313" key="1">
    <source>
        <dbReference type="EMBL" id="KAJ7552913.1"/>
    </source>
</evidence>
<dbReference type="Proteomes" id="UP001162992">
    <property type="component" value="Chromosome 6"/>
</dbReference>
<evidence type="ECO:0000313" key="2">
    <source>
        <dbReference type="Proteomes" id="UP001162992"/>
    </source>
</evidence>
<protein>
    <submittedName>
        <fullName evidence="1">Uncharacterized protein</fullName>
    </submittedName>
</protein>
<gene>
    <name evidence="1" type="ORF">O6H91_06G076200</name>
</gene>
<accession>A0ACC2DF04</accession>
<comment type="caution">
    <text evidence="1">The sequence shown here is derived from an EMBL/GenBank/DDBJ whole genome shotgun (WGS) entry which is preliminary data.</text>
</comment>
<keyword evidence="2" id="KW-1185">Reference proteome</keyword>